<organism evidence="2 3">
    <name type="scientific">Batillaria attramentaria</name>
    <dbReference type="NCBI Taxonomy" id="370345"/>
    <lineage>
        <taxon>Eukaryota</taxon>
        <taxon>Metazoa</taxon>
        <taxon>Spiralia</taxon>
        <taxon>Lophotrochozoa</taxon>
        <taxon>Mollusca</taxon>
        <taxon>Gastropoda</taxon>
        <taxon>Caenogastropoda</taxon>
        <taxon>Sorbeoconcha</taxon>
        <taxon>Cerithioidea</taxon>
        <taxon>Batillariidae</taxon>
        <taxon>Batillaria</taxon>
    </lineage>
</organism>
<keyword evidence="1" id="KW-1133">Transmembrane helix</keyword>
<feature type="transmembrane region" description="Helical" evidence="1">
    <location>
        <begin position="72"/>
        <end position="95"/>
    </location>
</feature>
<accession>A0ABD0J1F2</accession>
<reference evidence="2 3" key="1">
    <citation type="journal article" date="2023" name="Sci. Data">
        <title>Genome assembly of the Korean intertidal mud-creeper Batillaria attramentaria.</title>
        <authorList>
            <person name="Patra A.K."/>
            <person name="Ho P.T."/>
            <person name="Jun S."/>
            <person name="Lee S.J."/>
            <person name="Kim Y."/>
            <person name="Won Y.J."/>
        </authorList>
    </citation>
    <scope>NUCLEOTIDE SEQUENCE [LARGE SCALE GENOMIC DNA]</scope>
    <source>
        <strain evidence="2">Wonlab-2016</strain>
    </source>
</reference>
<evidence type="ECO:0000256" key="1">
    <source>
        <dbReference type="SAM" id="Phobius"/>
    </source>
</evidence>
<dbReference type="AlphaFoldDB" id="A0ABD0J1F2"/>
<proteinExistence type="predicted"/>
<keyword evidence="1" id="KW-0472">Membrane</keyword>
<comment type="caution">
    <text evidence="2">The sequence shown here is derived from an EMBL/GenBank/DDBJ whole genome shotgun (WGS) entry which is preliminary data.</text>
</comment>
<evidence type="ECO:0000313" key="3">
    <source>
        <dbReference type="Proteomes" id="UP001519460"/>
    </source>
</evidence>
<dbReference type="EMBL" id="JACVVK020000761">
    <property type="protein sequence ID" value="KAK7448383.1"/>
    <property type="molecule type" value="Genomic_DNA"/>
</dbReference>
<evidence type="ECO:0000313" key="2">
    <source>
        <dbReference type="EMBL" id="KAK7448383.1"/>
    </source>
</evidence>
<sequence>MAADSGRAAAGLFYPPLVITDDLSKPSALCRSAGLLSRGSPVIVTDFSVGWCRRAGSFLDRPRVRGVLHMTYLCRVTYSFCSILTTFLFNLLVIVNCEIAKVFVRSVASKFHTVEASVSAFRKPACIDFGKAPWQHCFFTDGEKPVQTPTTQHSKLRGKPSWNIKSAASQCLSALPPVTLLAVVNCEKIVVQEVEF</sequence>
<name>A0ABD0J1F2_9CAEN</name>
<dbReference type="Proteomes" id="UP001519460">
    <property type="component" value="Unassembled WGS sequence"/>
</dbReference>
<protein>
    <submittedName>
        <fullName evidence="2">Uncharacterized protein</fullName>
    </submittedName>
</protein>
<keyword evidence="3" id="KW-1185">Reference proteome</keyword>
<keyword evidence="1" id="KW-0812">Transmembrane</keyword>
<gene>
    <name evidence="2" type="ORF">BaRGS_00040111</name>
</gene>